<sequence>MENKKLNNYLIIENGNIFTVVQSHNWHYALSTYFAHKNENGFKRYEGSIECRKIEVI</sequence>
<organism evidence="1 2">
    <name type="scientific">Fructobacillus fructosus</name>
    <dbReference type="NCBI Taxonomy" id="1631"/>
    <lineage>
        <taxon>Bacteria</taxon>
        <taxon>Bacillati</taxon>
        <taxon>Bacillota</taxon>
        <taxon>Bacilli</taxon>
        <taxon>Lactobacillales</taxon>
        <taxon>Lactobacillaceae</taxon>
        <taxon>Fructobacillus</taxon>
    </lineage>
</organism>
<gene>
    <name evidence="1" type="ORF">R54839_PPFHFPJH_01364</name>
</gene>
<evidence type="ECO:0008006" key="3">
    <source>
        <dbReference type="Google" id="ProtNLM"/>
    </source>
</evidence>
<proteinExistence type="predicted"/>
<keyword evidence="2" id="KW-1185">Reference proteome</keyword>
<evidence type="ECO:0000313" key="1">
    <source>
        <dbReference type="EMBL" id="CAK1251006.1"/>
    </source>
</evidence>
<reference evidence="1 2" key="1">
    <citation type="submission" date="2023-10" db="EMBL/GenBank/DDBJ databases">
        <authorList>
            <person name="Botero Cardona J."/>
        </authorList>
    </citation>
    <scope>NUCLEOTIDE SEQUENCE [LARGE SCALE GENOMIC DNA]</scope>
    <source>
        <strain evidence="1 2">R-54839</strain>
    </source>
</reference>
<accession>A0ABN9YWS6</accession>
<dbReference type="Proteomes" id="UP001314261">
    <property type="component" value="Unassembled WGS sequence"/>
</dbReference>
<comment type="caution">
    <text evidence="1">The sequence shown here is derived from an EMBL/GenBank/DDBJ whole genome shotgun (WGS) entry which is preliminary data.</text>
</comment>
<name>A0ABN9YWS6_9LACO</name>
<protein>
    <recommendedName>
        <fullName evidence="3">Phage protein</fullName>
    </recommendedName>
</protein>
<evidence type="ECO:0000313" key="2">
    <source>
        <dbReference type="Proteomes" id="UP001314261"/>
    </source>
</evidence>
<dbReference type="EMBL" id="CAUZLR010000009">
    <property type="protein sequence ID" value="CAK1251006.1"/>
    <property type="molecule type" value="Genomic_DNA"/>
</dbReference>